<dbReference type="KEGG" id="bmeg:BG04_4498"/>
<evidence type="ECO:0000259" key="9">
    <source>
        <dbReference type="PROSITE" id="PS50949"/>
    </source>
</evidence>
<dbReference type="InterPro" id="IPR015422">
    <property type="entry name" value="PyrdxlP-dep_Trfase_small"/>
</dbReference>
<evidence type="ECO:0000256" key="6">
    <source>
        <dbReference type="ARBA" id="ARBA00023015"/>
    </source>
</evidence>
<dbReference type="InterPro" id="IPR015424">
    <property type="entry name" value="PyrdxlP-dep_Trfase"/>
</dbReference>
<keyword evidence="5" id="KW-0663">Pyridoxal phosphate</keyword>
<dbReference type="InterPro" id="IPR051446">
    <property type="entry name" value="HTH_trans_reg/aminotransferase"/>
</dbReference>
<sequence>MNWTPDPADKKPMHKQIQEYMKEKIINGEWPIGTKIPSQRHLAASFSVNRSTVVTATENLIAEGLLSGNKGGGTKVINNTWSLLASGSHMNWNSYVEAGIYRPNSPTIRHINEAEFQPGIIRLGTGELAPDLLPSHQLSELFSGINHRSVHLGYEHPRGNDELRQELVKHVKKRGIETSPSSILIVSGSLQALQLISIGLLPPGANILAEKPSYLYSLPLFQSAQMKITGVSLDEEGIHLASLKDQHEKEKGTALYTIPNFHNPTNVTMSEKRRQELLRQCERMHLPIIEDNAYGELWFHSPPPLSLKAQDKNGMVLYLGTFSKTFSPGFRIGWIIGPEHVIERLADLKMQVDYGASSLSQWAAAEALKTGLYDKHVASVRYKLKEKCQQTLAILEKYLKNLAVWNAPSGGFYFWLTLHKPVSMRKLFKHCLDEGVLLNPGALYDHETSQHIRISFSYATLAEFEYGIKIVAKSLKNLYK</sequence>
<keyword evidence="4 10" id="KW-0808">Transferase</keyword>
<comment type="cofactor">
    <cofactor evidence="1">
        <name>pyridoxal 5'-phosphate</name>
        <dbReference type="ChEBI" id="CHEBI:597326"/>
    </cofactor>
</comment>
<keyword evidence="6" id="KW-0805">Transcription regulation</keyword>
<dbReference type="SUPFAM" id="SSF53383">
    <property type="entry name" value="PLP-dependent transferases"/>
    <property type="match status" value="1"/>
</dbReference>
<evidence type="ECO:0000256" key="8">
    <source>
        <dbReference type="ARBA" id="ARBA00023163"/>
    </source>
</evidence>
<feature type="domain" description="HTH gntR-type" evidence="9">
    <location>
        <begin position="11"/>
        <end position="79"/>
    </location>
</feature>
<evidence type="ECO:0000313" key="11">
    <source>
        <dbReference type="Proteomes" id="UP000031829"/>
    </source>
</evidence>
<gene>
    <name evidence="10" type="ORF">BG04_4498</name>
</gene>
<evidence type="ECO:0000256" key="1">
    <source>
        <dbReference type="ARBA" id="ARBA00001933"/>
    </source>
</evidence>
<dbReference type="Pfam" id="PF00155">
    <property type="entry name" value="Aminotran_1_2"/>
    <property type="match status" value="1"/>
</dbReference>
<accession>A0A0B6AQ51</accession>
<keyword evidence="3 10" id="KW-0032">Aminotransferase</keyword>
<dbReference type="GO" id="GO:0003677">
    <property type="term" value="F:DNA binding"/>
    <property type="evidence" value="ECO:0007669"/>
    <property type="project" value="UniProtKB-KW"/>
</dbReference>
<protein>
    <submittedName>
        <fullName evidence="10">Aminotransferase class I and II family protein</fullName>
    </submittedName>
</protein>
<dbReference type="CDD" id="cd00609">
    <property type="entry name" value="AAT_like"/>
    <property type="match status" value="1"/>
</dbReference>
<dbReference type="InterPro" id="IPR015421">
    <property type="entry name" value="PyrdxlP-dep_Trfase_major"/>
</dbReference>
<dbReference type="GO" id="GO:0008483">
    <property type="term" value="F:transaminase activity"/>
    <property type="evidence" value="ECO:0007669"/>
    <property type="project" value="UniProtKB-KW"/>
</dbReference>
<dbReference type="GO" id="GO:0003700">
    <property type="term" value="F:DNA-binding transcription factor activity"/>
    <property type="evidence" value="ECO:0007669"/>
    <property type="project" value="InterPro"/>
</dbReference>
<evidence type="ECO:0000256" key="7">
    <source>
        <dbReference type="ARBA" id="ARBA00023125"/>
    </source>
</evidence>
<name>A0A0B6AQ51_PRIM2</name>
<organism evidence="10 11">
    <name type="scientific">Priestia megaterium (strain ATCC 14581 / DSM 32 / CCUG 1817 / JCM 2506 / NBRC 15308 / NCIMB 9376 / NCTC 10342 / NRRL B-14308 / VKM B-512 / Ford 19)</name>
    <name type="common">Bacillus megaterium</name>
    <dbReference type="NCBI Taxonomy" id="1348623"/>
    <lineage>
        <taxon>Bacteria</taxon>
        <taxon>Bacillati</taxon>
        <taxon>Bacillota</taxon>
        <taxon>Bacilli</taxon>
        <taxon>Bacillales</taxon>
        <taxon>Bacillaceae</taxon>
        <taxon>Priestia</taxon>
    </lineage>
</organism>
<evidence type="ECO:0000256" key="2">
    <source>
        <dbReference type="ARBA" id="ARBA00005384"/>
    </source>
</evidence>
<dbReference type="PROSITE" id="PS50949">
    <property type="entry name" value="HTH_GNTR"/>
    <property type="match status" value="1"/>
</dbReference>
<dbReference type="GeneID" id="93642503"/>
<dbReference type="InterPro" id="IPR000524">
    <property type="entry name" value="Tscrpt_reg_HTH_GntR"/>
</dbReference>
<evidence type="ECO:0000256" key="3">
    <source>
        <dbReference type="ARBA" id="ARBA00022576"/>
    </source>
</evidence>
<proteinExistence type="inferred from homology"/>
<evidence type="ECO:0000256" key="5">
    <source>
        <dbReference type="ARBA" id="ARBA00022898"/>
    </source>
</evidence>
<dbReference type="SUPFAM" id="SSF46785">
    <property type="entry name" value="Winged helix' DNA-binding domain"/>
    <property type="match status" value="1"/>
</dbReference>
<dbReference type="PANTHER" id="PTHR46577:SF2">
    <property type="entry name" value="TRANSCRIPTIONAL REGULATORY PROTEIN"/>
    <property type="match status" value="1"/>
</dbReference>
<keyword evidence="8" id="KW-0804">Transcription</keyword>
<dbReference type="EMBL" id="CP009920">
    <property type="protein sequence ID" value="AJI23257.1"/>
    <property type="molecule type" value="Genomic_DNA"/>
</dbReference>
<dbReference type="RefSeq" id="WP_034652478.1">
    <property type="nucleotide sequence ID" value="NZ_BCVB01000005.1"/>
</dbReference>
<dbReference type="Gene3D" id="3.40.640.10">
    <property type="entry name" value="Type I PLP-dependent aspartate aminotransferase-like (Major domain)"/>
    <property type="match status" value="1"/>
</dbReference>
<dbReference type="Gene3D" id="1.10.10.10">
    <property type="entry name" value="Winged helix-like DNA-binding domain superfamily/Winged helix DNA-binding domain"/>
    <property type="match status" value="1"/>
</dbReference>
<dbReference type="PANTHER" id="PTHR46577">
    <property type="entry name" value="HTH-TYPE TRANSCRIPTIONAL REGULATORY PROTEIN GABR"/>
    <property type="match status" value="1"/>
</dbReference>
<dbReference type="SMART" id="SM00345">
    <property type="entry name" value="HTH_GNTR"/>
    <property type="match status" value="1"/>
</dbReference>
<dbReference type="InterPro" id="IPR036388">
    <property type="entry name" value="WH-like_DNA-bd_sf"/>
</dbReference>
<dbReference type="Proteomes" id="UP000031829">
    <property type="component" value="Chromosome"/>
</dbReference>
<evidence type="ECO:0000256" key="4">
    <source>
        <dbReference type="ARBA" id="ARBA00022679"/>
    </source>
</evidence>
<dbReference type="FunFam" id="3.40.640.10:FF:000023">
    <property type="entry name" value="Transcriptional regulator, GntR family"/>
    <property type="match status" value="1"/>
</dbReference>
<dbReference type="PRINTS" id="PR00035">
    <property type="entry name" value="HTHGNTR"/>
</dbReference>
<comment type="similarity">
    <text evidence="2">In the C-terminal section; belongs to the class-I pyridoxal-phosphate-dependent aminotransferase family.</text>
</comment>
<dbReference type="GO" id="GO:0030170">
    <property type="term" value="F:pyridoxal phosphate binding"/>
    <property type="evidence" value="ECO:0007669"/>
    <property type="project" value="InterPro"/>
</dbReference>
<reference evidence="10 11" key="1">
    <citation type="journal article" date="2015" name="Genome Announc.">
        <title>Complete genome sequences for 35 biothreat assay-relevant bacillus species.</title>
        <authorList>
            <person name="Johnson S.L."/>
            <person name="Daligault H.E."/>
            <person name="Davenport K.W."/>
            <person name="Jaissle J."/>
            <person name="Frey K.G."/>
            <person name="Ladner J.T."/>
            <person name="Broomall S.M."/>
            <person name="Bishop-Lilly K.A."/>
            <person name="Bruce D.C."/>
            <person name="Gibbons H.S."/>
            <person name="Coyne S.R."/>
            <person name="Lo C.C."/>
            <person name="Meincke L."/>
            <person name="Munk A.C."/>
            <person name="Koroleva G.I."/>
            <person name="Rosenzweig C.N."/>
            <person name="Palacios G.F."/>
            <person name="Redden C.L."/>
            <person name="Minogue T.D."/>
            <person name="Chain P.S."/>
        </authorList>
    </citation>
    <scope>NUCLEOTIDE SEQUENCE [LARGE SCALE GENOMIC DNA]</scope>
    <source>
        <strain evidence="11">ATCC 14581 / DSM 32 / JCM 2506 / NBRC 15308 / NCIMB 9376 / NCTC 10342 / NRRL B-14308 / VKM B-512</strain>
    </source>
</reference>
<dbReference type="InterPro" id="IPR036390">
    <property type="entry name" value="WH_DNA-bd_sf"/>
</dbReference>
<evidence type="ECO:0000313" key="10">
    <source>
        <dbReference type="EMBL" id="AJI23257.1"/>
    </source>
</evidence>
<keyword evidence="7" id="KW-0238">DNA-binding</keyword>
<dbReference type="AlphaFoldDB" id="A0A0B6AQ51"/>
<dbReference type="HOGENOM" id="CLU_017584_0_0_9"/>
<dbReference type="Gene3D" id="3.90.1150.10">
    <property type="entry name" value="Aspartate Aminotransferase, domain 1"/>
    <property type="match status" value="1"/>
</dbReference>
<dbReference type="InterPro" id="IPR004839">
    <property type="entry name" value="Aminotransferase_I/II_large"/>
</dbReference>
<dbReference type="CDD" id="cd07377">
    <property type="entry name" value="WHTH_GntR"/>
    <property type="match status" value="1"/>
</dbReference>
<dbReference type="Pfam" id="PF00392">
    <property type="entry name" value="GntR"/>
    <property type="match status" value="1"/>
</dbReference>